<feature type="compositionally biased region" description="Basic and acidic residues" evidence="1">
    <location>
        <begin position="80"/>
        <end position="94"/>
    </location>
</feature>
<feature type="region of interest" description="Disordered" evidence="1">
    <location>
        <begin position="1"/>
        <end position="115"/>
    </location>
</feature>
<sequence length="115" mass="12248">MANASSKKFGPGQQDQGKGDGSGGMAPTTDQLPDNEILSNRDTSRHSRERGLDSRHVQNEQRHEHVANHDPGDGEAGEASAREKLADERPDPDQRVSNMDDDAEGDGTAGDGNKG</sequence>
<gene>
    <name evidence="2" type="ORF">JHW45_01480</name>
</gene>
<feature type="compositionally biased region" description="Low complexity" evidence="1">
    <location>
        <begin position="7"/>
        <end position="16"/>
    </location>
</feature>
<accession>A0ABY7SW34</accession>
<reference evidence="2 3" key="1">
    <citation type="submission" date="2021-01" db="EMBL/GenBank/DDBJ databases">
        <title>Biogeographic distribution of Paracoccus.</title>
        <authorList>
            <person name="Hollensteiner J."/>
            <person name="Leineberger J."/>
            <person name="Brinkhoff T."/>
            <person name="Daniel R."/>
        </authorList>
    </citation>
    <scope>NUCLEOTIDE SEQUENCE [LARGE SCALE GENOMIC DNA]</scope>
    <source>
        <strain evidence="2 3">LMG25392</strain>
    </source>
</reference>
<keyword evidence="3" id="KW-1185">Reference proteome</keyword>
<evidence type="ECO:0000256" key="1">
    <source>
        <dbReference type="SAM" id="MobiDB-lite"/>
    </source>
</evidence>
<feature type="compositionally biased region" description="Basic and acidic residues" evidence="1">
    <location>
        <begin position="42"/>
        <end position="72"/>
    </location>
</feature>
<dbReference type="EMBL" id="CP067134">
    <property type="protein sequence ID" value="WCR11109.1"/>
    <property type="molecule type" value="Genomic_DNA"/>
</dbReference>
<name>A0ABY7SW34_9RHOB</name>
<dbReference type="Proteomes" id="UP001218412">
    <property type="component" value="Chromosome"/>
</dbReference>
<feature type="compositionally biased region" description="Polar residues" evidence="1">
    <location>
        <begin position="28"/>
        <end position="41"/>
    </location>
</feature>
<proteinExistence type="predicted"/>
<dbReference type="RefSeq" id="WP_272859204.1">
    <property type="nucleotide sequence ID" value="NZ_CP067134.1"/>
</dbReference>
<organism evidence="2 3">
    <name type="scientific">Paracoccus stylophorae</name>
    <dbReference type="NCBI Taxonomy" id="659350"/>
    <lineage>
        <taxon>Bacteria</taxon>
        <taxon>Pseudomonadati</taxon>
        <taxon>Pseudomonadota</taxon>
        <taxon>Alphaproteobacteria</taxon>
        <taxon>Rhodobacterales</taxon>
        <taxon>Paracoccaceae</taxon>
        <taxon>Paracoccus</taxon>
    </lineage>
</organism>
<evidence type="ECO:0000313" key="3">
    <source>
        <dbReference type="Proteomes" id="UP001218412"/>
    </source>
</evidence>
<protein>
    <submittedName>
        <fullName evidence="2">Uncharacterized protein</fullName>
    </submittedName>
</protein>
<evidence type="ECO:0000313" key="2">
    <source>
        <dbReference type="EMBL" id="WCR11109.1"/>
    </source>
</evidence>